<reference evidence="3 4" key="1">
    <citation type="submission" date="2016-03" db="EMBL/GenBank/DDBJ databases">
        <authorList>
            <person name="Ploux O."/>
        </authorList>
    </citation>
    <scope>NUCLEOTIDE SEQUENCE [LARGE SCALE GENOMIC DNA]</scope>
    <source>
        <strain evidence="3 4">UAMH 11012</strain>
    </source>
</reference>
<feature type="compositionally biased region" description="Basic residues" evidence="1">
    <location>
        <begin position="69"/>
        <end position="91"/>
    </location>
</feature>
<dbReference type="OrthoDB" id="3562630at2759"/>
<feature type="region of interest" description="Disordered" evidence="1">
    <location>
        <begin position="67"/>
        <end position="96"/>
    </location>
</feature>
<evidence type="ECO:0000259" key="2">
    <source>
        <dbReference type="Pfam" id="PF13358"/>
    </source>
</evidence>
<organism evidence="3 4">
    <name type="scientific">Phialocephala subalpina</name>
    <dbReference type="NCBI Taxonomy" id="576137"/>
    <lineage>
        <taxon>Eukaryota</taxon>
        <taxon>Fungi</taxon>
        <taxon>Dikarya</taxon>
        <taxon>Ascomycota</taxon>
        <taxon>Pezizomycotina</taxon>
        <taxon>Leotiomycetes</taxon>
        <taxon>Helotiales</taxon>
        <taxon>Mollisiaceae</taxon>
        <taxon>Phialocephala</taxon>
        <taxon>Phialocephala fortinii species complex</taxon>
    </lineage>
</organism>
<dbReference type="Gene3D" id="3.30.420.10">
    <property type="entry name" value="Ribonuclease H-like superfamily/Ribonuclease H"/>
    <property type="match status" value="1"/>
</dbReference>
<gene>
    <name evidence="3" type="ORF">PAC_18608</name>
</gene>
<dbReference type="Pfam" id="PF13358">
    <property type="entry name" value="DDE_3"/>
    <property type="match status" value="1"/>
</dbReference>
<protein>
    <recommendedName>
        <fullName evidence="2">Tc1-like transposase DDE domain-containing protein</fullName>
    </recommendedName>
</protein>
<dbReference type="Proteomes" id="UP000184330">
    <property type="component" value="Unassembled WGS sequence"/>
</dbReference>
<dbReference type="InterPro" id="IPR036397">
    <property type="entry name" value="RNaseH_sf"/>
</dbReference>
<feature type="domain" description="Tc1-like transposase DDE" evidence="2">
    <location>
        <begin position="52"/>
        <end position="210"/>
    </location>
</feature>
<dbReference type="STRING" id="576137.A0A1L7XUK5"/>
<accession>A0A1L7XUK5</accession>
<dbReference type="InterPro" id="IPR038717">
    <property type="entry name" value="Tc1-like_DDE_dom"/>
</dbReference>
<dbReference type="AlphaFoldDB" id="A0A1L7XUK5"/>
<keyword evidence="4" id="KW-1185">Reference proteome</keyword>
<dbReference type="EMBL" id="FJOG01000058">
    <property type="protein sequence ID" value="CZR68709.1"/>
    <property type="molecule type" value="Genomic_DNA"/>
</dbReference>
<evidence type="ECO:0000313" key="4">
    <source>
        <dbReference type="Proteomes" id="UP000184330"/>
    </source>
</evidence>
<dbReference type="GO" id="GO:0003676">
    <property type="term" value="F:nucleic acid binding"/>
    <property type="evidence" value="ECO:0007669"/>
    <property type="project" value="InterPro"/>
</dbReference>
<name>A0A1L7XUK5_9HELO</name>
<sequence length="227" mass="26289">MAGIELPKTQHFKPPGFREVDPQSIQRACRKDEDIINADQLKERPHSVNWEDVYFCDEFHFGVGTQTTRRIKRRRGRKSRDKASNVHRKKVTSKDTKAKAREEDYLKLINVFCIVGKNYRRAIAYEVPNSVGKMTSKVYIDILDQLRGDLQGITLWQDKDSAHDSKATTDWAKKHGIKLLTSPGNSPDLSIIESMAHPIKKKFHSRRCASQSVALERFREVFREYTD</sequence>
<proteinExistence type="predicted"/>
<evidence type="ECO:0000313" key="3">
    <source>
        <dbReference type="EMBL" id="CZR68709.1"/>
    </source>
</evidence>
<evidence type="ECO:0000256" key="1">
    <source>
        <dbReference type="SAM" id="MobiDB-lite"/>
    </source>
</evidence>